<keyword evidence="4" id="KW-0418">Kinase</keyword>
<accession>A0A4V6N9G9</accession>
<dbReference type="EMBL" id="MWML01000051">
    <property type="protein sequence ID" value="TCG07888.1"/>
    <property type="molecule type" value="Genomic_DNA"/>
</dbReference>
<evidence type="ECO:0000313" key="7">
    <source>
        <dbReference type="EMBL" id="TCG07888.1"/>
    </source>
</evidence>
<evidence type="ECO:0000256" key="1">
    <source>
        <dbReference type="ARBA" id="ARBA00010165"/>
    </source>
</evidence>
<evidence type="ECO:0000256" key="4">
    <source>
        <dbReference type="ARBA" id="ARBA00022777"/>
    </source>
</evidence>
<dbReference type="Proteomes" id="UP000294200">
    <property type="component" value="Unassembled WGS sequence"/>
</dbReference>
<protein>
    <recommendedName>
        <fullName evidence="6">Aminoglycoside phosphotransferase domain-containing protein</fullName>
    </recommendedName>
</protein>
<proteinExistence type="inferred from homology"/>
<dbReference type="Gene3D" id="3.90.1200.10">
    <property type="match status" value="1"/>
</dbReference>
<keyword evidence="5" id="KW-0067">ATP-binding</keyword>
<dbReference type="SUPFAM" id="SSF56112">
    <property type="entry name" value="Protein kinase-like (PK-like)"/>
    <property type="match status" value="1"/>
</dbReference>
<dbReference type="InterPro" id="IPR011009">
    <property type="entry name" value="Kinase-like_dom_sf"/>
</dbReference>
<dbReference type="InterPro" id="IPR002575">
    <property type="entry name" value="Aminoglycoside_PTrfase"/>
</dbReference>
<evidence type="ECO:0000256" key="5">
    <source>
        <dbReference type="ARBA" id="ARBA00022840"/>
    </source>
</evidence>
<dbReference type="GO" id="GO:0005524">
    <property type="term" value="F:ATP binding"/>
    <property type="evidence" value="ECO:0007669"/>
    <property type="project" value="UniProtKB-KW"/>
</dbReference>
<evidence type="ECO:0000256" key="3">
    <source>
        <dbReference type="ARBA" id="ARBA00022741"/>
    </source>
</evidence>
<name>A0A4V6N9G9_9BURK</name>
<reference evidence="7 8" key="1">
    <citation type="submission" date="2017-02" db="EMBL/GenBank/DDBJ databases">
        <title>Paraburkholderia sophoroidis sp. nov. and Paraburkholderia steynii sp. nov. rhizobial symbionts of the fynbos legume Hypocalyptus sophoroides.</title>
        <authorList>
            <person name="Steenkamp E.T."/>
            <person name="Beukes C.W."/>
            <person name="Van Zyl E."/>
            <person name="Avontuur J."/>
            <person name="Chan W.Y."/>
            <person name="Hassen A."/>
            <person name="Palmer M."/>
            <person name="Mthombeni L."/>
            <person name="Phalane F."/>
            <person name="Sereme K."/>
            <person name="Venter S.N."/>
        </authorList>
    </citation>
    <scope>NUCLEOTIDE SEQUENCE [LARGE SCALE GENOMIC DNA]</scope>
    <source>
        <strain evidence="7 8">HC1.1ba</strain>
    </source>
</reference>
<feature type="domain" description="Aminoglycoside phosphotransferase" evidence="6">
    <location>
        <begin position="29"/>
        <end position="241"/>
    </location>
</feature>
<keyword evidence="3" id="KW-0547">Nucleotide-binding</keyword>
<organism evidence="7 8">
    <name type="scientific">Paraburkholderia steynii</name>
    <dbReference type="NCBI Taxonomy" id="1245441"/>
    <lineage>
        <taxon>Bacteria</taxon>
        <taxon>Pseudomonadati</taxon>
        <taxon>Pseudomonadota</taxon>
        <taxon>Betaproteobacteria</taxon>
        <taxon>Burkholderiales</taxon>
        <taxon>Burkholderiaceae</taxon>
        <taxon>Paraburkholderia</taxon>
    </lineage>
</organism>
<comment type="similarity">
    <text evidence="1">Belongs to the methylthioribose kinase family.</text>
</comment>
<evidence type="ECO:0000259" key="6">
    <source>
        <dbReference type="Pfam" id="PF01636"/>
    </source>
</evidence>
<keyword evidence="8" id="KW-1185">Reference proteome</keyword>
<evidence type="ECO:0000256" key="2">
    <source>
        <dbReference type="ARBA" id="ARBA00022679"/>
    </source>
</evidence>
<dbReference type="GO" id="GO:0016301">
    <property type="term" value="F:kinase activity"/>
    <property type="evidence" value="ECO:0007669"/>
    <property type="project" value="UniProtKB-KW"/>
</dbReference>
<gene>
    <name evidence="7" type="ORF">BZM27_16160</name>
</gene>
<sequence>MELESDERSALIASLQGMGLVAPNEELLLTPLTGGVSSQIVRVDTVRGTICVKHALPKLRVEADWSAPLERNAAEVAWMKLASQLVPGAVPQVLAEDPGSQTFAMTFFDPRAYSGWKNELRDGHANVETARAVGRLLATIHRGTARDDAVARAFANDVNFFALRLDPYFLATAVANPDCADALISLSDDTAATKLALVHGDISPKNVLVGKGGPVLLDAECACYGDPAFDVAFCLAHLLLKCVWRPQATDGYLASFDAFIGGYVRGVDWEPVVEIEARIARLLPALLLARVDGKSRVEYLDAPQDRDSVRRFAKPFVVAAPKKLDAVRNGWQKQLEKERA</sequence>
<comment type="caution">
    <text evidence="7">The sequence shown here is derived from an EMBL/GenBank/DDBJ whole genome shotgun (WGS) entry which is preliminary data.</text>
</comment>
<dbReference type="Pfam" id="PF01636">
    <property type="entry name" value="APH"/>
    <property type="match status" value="1"/>
</dbReference>
<dbReference type="Gene3D" id="3.30.200.20">
    <property type="entry name" value="Phosphorylase Kinase, domain 1"/>
    <property type="match status" value="1"/>
</dbReference>
<keyword evidence="2" id="KW-0808">Transferase</keyword>
<dbReference type="AlphaFoldDB" id="A0A4V6N9G9"/>
<dbReference type="PANTHER" id="PTHR34273:SF2">
    <property type="entry name" value="METHYLTHIORIBOSE KINASE"/>
    <property type="match status" value="1"/>
</dbReference>
<dbReference type="PANTHER" id="PTHR34273">
    <property type="entry name" value="METHYLTHIORIBOSE KINASE"/>
    <property type="match status" value="1"/>
</dbReference>
<evidence type="ECO:0000313" key="8">
    <source>
        <dbReference type="Proteomes" id="UP000294200"/>
    </source>
</evidence>